<reference evidence="1" key="1">
    <citation type="submission" date="2024-11" db="EMBL/GenBank/DDBJ databases">
        <authorList>
            <person name="Lucas J.A."/>
        </authorList>
    </citation>
    <scope>NUCLEOTIDE SEQUENCE</scope>
    <source>
        <strain evidence="1">Z 8.8</strain>
    </source>
</reference>
<evidence type="ECO:0000313" key="2">
    <source>
        <dbReference type="Proteomes" id="UP001622950"/>
    </source>
</evidence>
<accession>A0ACC7MSD6</accession>
<dbReference type="Proteomes" id="UP001622950">
    <property type="component" value="Unassembled WGS sequence"/>
</dbReference>
<gene>
    <name evidence="1" type="primary">bcsQ</name>
    <name evidence="1" type="ORF">ACJEBM_07475</name>
</gene>
<sequence>MNRTDDISNLFNRFGASADSYLEFGSHFDYKEKPLTLVPAAPAPVAEVDQPDEQYESAVADATDGIETPLVPADSAQPAAPLRHLLAEVALARQAEAQARNEEALRQALPHGRPAKTRAHVIAVISAKGGVGKSTLASALTTALRLEGGRTLAIDLDPQNALQYHLGAEPDVAGMAYASLKGEDWKSLLLAGSAGSLLLPYGSVTEDERRTLERYLENDRYWLAGQLASMDLSENDVVILDTPPGRTSYLTQALMVADQVLVVATADAACFVTLDQMERLLDERGARGQAPLCNYVINQFDSDRLFCRDMHEVLKRRLGSRLLGVVALDHAIGEALAYGENPLLQAESSQACRDMLMLTDRVKTQLNAMAVAESYAS</sequence>
<dbReference type="EMBL" id="JBJHQE010000008">
    <property type="protein sequence ID" value="MFK9080512.1"/>
    <property type="molecule type" value="Genomic_DNA"/>
</dbReference>
<evidence type="ECO:0000313" key="1">
    <source>
        <dbReference type="EMBL" id="MFK9080512.1"/>
    </source>
</evidence>
<proteinExistence type="predicted"/>
<keyword evidence="2" id="KW-1185">Reference proteome</keyword>
<comment type="caution">
    <text evidence="1">The sequence shown here is derived from an EMBL/GenBank/DDBJ whole genome shotgun (WGS) entry which is preliminary data.</text>
</comment>
<protein>
    <submittedName>
        <fullName evidence="1">Cellulose biosynthesis protein BcsQ</fullName>
    </submittedName>
</protein>
<name>A0ACC7MSD6_9PSED</name>
<organism evidence="1 2">
    <name type="scientific">Pseudomonas neuropathica</name>
    <dbReference type="NCBI Taxonomy" id="2730425"/>
    <lineage>
        <taxon>Bacteria</taxon>
        <taxon>Pseudomonadati</taxon>
        <taxon>Pseudomonadota</taxon>
        <taxon>Gammaproteobacteria</taxon>
        <taxon>Pseudomonadales</taxon>
        <taxon>Pseudomonadaceae</taxon>
        <taxon>Pseudomonas</taxon>
    </lineage>
</organism>